<dbReference type="Gene3D" id="3.40.50.1820">
    <property type="entry name" value="alpha/beta hydrolase"/>
    <property type="match status" value="1"/>
</dbReference>
<proteinExistence type="predicted"/>
<evidence type="ECO:0000313" key="2">
    <source>
        <dbReference type="Proteomes" id="UP000194236"/>
    </source>
</evidence>
<dbReference type="PANTHER" id="PTHR11005">
    <property type="entry name" value="LYSOSOMAL ACID LIPASE-RELATED"/>
    <property type="match status" value="1"/>
</dbReference>
<dbReference type="InterPro" id="IPR029058">
    <property type="entry name" value="AB_hydrolase_fold"/>
</dbReference>
<comment type="caution">
    <text evidence="1">The sequence shown here is derived from an EMBL/GenBank/DDBJ whole genome shotgun (WGS) entry which is preliminary data.</text>
</comment>
<reference evidence="1 2" key="1">
    <citation type="submission" date="2017-03" db="EMBL/GenBank/DDBJ databases">
        <title>Genome Survey of Euroglyphus maynei.</title>
        <authorList>
            <person name="Arlian L.G."/>
            <person name="Morgan M.S."/>
            <person name="Rider S.D."/>
        </authorList>
    </citation>
    <scope>NUCLEOTIDE SEQUENCE [LARGE SCALE GENOMIC DNA]</scope>
    <source>
        <strain evidence="1">Arlian Lab</strain>
        <tissue evidence="1">Whole body</tissue>
    </source>
</reference>
<accession>A0A1Y3ATI2</accession>
<sequence>MKNIDRYNQSEPFHYDARMINSTNIAIIYTENDWFNSVEHVQRLRETLPKPLIDDYLVPNESYGHLDLLWGYNVGQLVNERIMNILNRYDD</sequence>
<name>A0A1Y3ATI2_EURMA</name>
<dbReference type="SUPFAM" id="SSF53474">
    <property type="entry name" value="alpha/beta-Hydrolases"/>
    <property type="match status" value="1"/>
</dbReference>
<evidence type="ECO:0000313" key="1">
    <source>
        <dbReference type="EMBL" id="OTF70973.1"/>
    </source>
</evidence>
<dbReference type="OrthoDB" id="6510324at2759"/>
<dbReference type="AlphaFoldDB" id="A0A1Y3ATI2"/>
<gene>
    <name evidence="1" type="ORF">BLA29_014481</name>
</gene>
<organism evidence="1 2">
    <name type="scientific">Euroglyphus maynei</name>
    <name type="common">Mayne's house dust mite</name>
    <dbReference type="NCBI Taxonomy" id="6958"/>
    <lineage>
        <taxon>Eukaryota</taxon>
        <taxon>Metazoa</taxon>
        <taxon>Ecdysozoa</taxon>
        <taxon>Arthropoda</taxon>
        <taxon>Chelicerata</taxon>
        <taxon>Arachnida</taxon>
        <taxon>Acari</taxon>
        <taxon>Acariformes</taxon>
        <taxon>Sarcoptiformes</taxon>
        <taxon>Astigmata</taxon>
        <taxon>Psoroptidia</taxon>
        <taxon>Analgoidea</taxon>
        <taxon>Pyroglyphidae</taxon>
        <taxon>Pyroglyphinae</taxon>
        <taxon>Euroglyphus</taxon>
    </lineage>
</organism>
<dbReference type="Proteomes" id="UP000194236">
    <property type="component" value="Unassembled WGS sequence"/>
</dbReference>
<dbReference type="EMBL" id="MUJZ01063171">
    <property type="protein sequence ID" value="OTF70973.1"/>
    <property type="molecule type" value="Genomic_DNA"/>
</dbReference>
<protein>
    <submittedName>
        <fullName evidence="1">Uncharacterized protein</fullName>
    </submittedName>
</protein>
<keyword evidence="2" id="KW-1185">Reference proteome</keyword>